<comment type="subcellular location">
    <subcellularLocation>
        <location evidence="1">Membrane</location>
        <topology evidence="1">Multi-pass membrane protein</topology>
    </subcellularLocation>
</comment>
<dbReference type="PIRSF" id="PIRSF005799">
    <property type="entry name" value="UDP-gal_transpt"/>
    <property type="match status" value="1"/>
</dbReference>
<evidence type="ECO:0000256" key="3">
    <source>
        <dbReference type="ARBA" id="ARBA00022989"/>
    </source>
</evidence>
<evidence type="ECO:0000256" key="5">
    <source>
        <dbReference type="SAM" id="Phobius"/>
    </source>
</evidence>
<dbReference type="Pfam" id="PF04142">
    <property type="entry name" value="Nuc_sug_transp"/>
    <property type="match status" value="1"/>
</dbReference>
<feature type="transmembrane region" description="Helical" evidence="5">
    <location>
        <begin position="69"/>
        <end position="90"/>
    </location>
</feature>
<dbReference type="Proteomes" id="UP001642502">
    <property type="component" value="Unassembled WGS sequence"/>
</dbReference>
<evidence type="ECO:0000313" key="7">
    <source>
        <dbReference type="Proteomes" id="UP001642502"/>
    </source>
</evidence>
<evidence type="ECO:0000313" key="6">
    <source>
        <dbReference type="EMBL" id="CAK7272409.1"/>
    </source>
</evidence>
<dbReference type="PANTHER" id="PTHR10231">
    <property type="entry name" value="NUCLEOTIDE-SUGAR TRANSMEMBRANE TRANSPORTER"/>
    <property type="match status" value="1"/>
</dbReference>
<proteinExistence type="predicted"/>
<dbReference type="EMBL" id="CAWUON010000089">
    <property type="protein sequence ID" value="CAK7272409.1"/>
    <property type="molecule type" value="Genomic_DNA"/>
</dbReference>
<feature type="transmembrane region" description="Helical" evidence="5">
    <location>
        <begin position="110"/>
        <end position="127"/>
    </location>
</feature>
<organism evidence="6 7">
    <name type="scientific">Sporothrix epigloea</name>
    <dbReference type="NCBI Taxonomy" id="1892477"/>
    <lineage>
        <taxon>Eukaryota</taxon>
        <taxon>Fungi</taxon>
        <taxon>Dikarya</taxon>
        <taxon>Ascomycota</taxon>
        <taxon>Pezizomycotina</taxon>
        <taxon>Sordariomycetes</taxon>
        <taxon>Sordariomycetidae</taxon>
        <taxon>Ophiostomatales</taxon>
        <taxon>Ophiostomataceae</taxon>
        <taxon>Sporothrix</taxon>
    </lineage>
</organism>
<comment type="caution">
    <text evidence="6">The sequence shown here is derived from an EMBL/GenBank/DDBJ whole genome shotgun (WGS) entry which is preliminary data.</text>
</comment>
<keyword evidence="3 5" id="KW-1133">Transmembrane helix</keyword>
<feature type="transmembrane region" description="Helical" evidence="5">
    <location>
        <begin position="281"/>
        <end position="303"/>
    </location>
</feature>
<name>A0ABP0DVT8_9PEZI</name>
<feature type="transmembrane region" description="Helical" evidence="5">
    <location>
        <begin position="210"/>
        <end position="228"/>
    </location>
</feature>
<evidence type="ECO:0000256" key="4">
    <source>
        <dbReference type="ARBA" id="ARBA00023136"/>
    </source>
</evidence>
<evidence type="ECO:0000256" key="2">
    <source>
        <dbReference type="ARBA" id="ARBA00022692"/>
    </source>
</evidence>
<feature type="transmembrane region" description="Helical" evidence="5">
    <location>
        <begin position="310"/>
        <end position="327"/>
    </location>
</feature>
<feature type="transmembrane region" description="Helical" evidence="5">
    <location>
        <begin position="333"/>
        <end position="349"/>
    </location>
</feature>
<dbReference type="InterPro" id="IPR007271">
    <property type="entry name" value="Nuc_sug_transpt"/>
</dbReference>
<feature type="transmembrane region" description="Helical" evidence="5">
    <location>
        <begin position="134"/>
        <end position="152"/>
    </location>
</feature>
<keyword evidence="7" id="KW-1185">Reference proteome</keyword>
<dbReference type="InterPro" id="IPR037185">
    <property type="entry name" value="EmrE-like"/>
</dbReference>
<gene>
    <name evidence="6" type="primary">gms1_2</name>
    <name evidence="6" type="ORF">SEPCBS119000_005107</name>
</gene>
<dbReference type="SUPFAM" id="SSF103481">
    <property type="entry name" value="Multidrug resistance efflux transporter EmrE"/>
    <property type="match status" value="1"/>
</dbReference>
<evidence type="ECO:0000256" key="1">
    <source>
        <dbReference type="ARBA" id="ARBA00004141"/>
    </source>
</evidence>
<accession>A0ABP0DVT8</accession>
<feature type="transmembrane region" description="Helical" evidence="5">
    <location>
        <begin position="248"/>
        <end position="269"/>
    </location>
</feature>
<reference evidence="6 7" key="1">
    <citation type="submission" date="2024-01" db="EMBL/GenBank/DDBJ databases">
        <authorList>
            <person name="Allen C."/>
            <person name="Tagirdzhanova G."/>
        </authorList>
    </citation>
    <scope>NUCLEOTIDE SEQUENCE [LARGE SCALE GENOMIC DNA]</scope>
    <source>
        <strain evidence="6 7">CBS 119000</strain>
    </source>
</reference>
<protein>
    <submittedName>
        <fullName evidence="6">UDP-galactose transporter Gms1</fullName>
    </submittedName>
</protein>
<keyword evidence="2 5" id="KW-0812">Transmembrane</keyword>
<sequence length="386" mass="42082">MHRSRVVSLTEPAPRRYLVSTAMLLVEVIKLVVSLTVAFYTHIRPSNEPQLGTEKAAHKTNRAHLVCRFIYDSIFASGSQLLLLPAALYALQTHLVYIAVSNMDTVPFQVTYQLKILTTVLFSVYILQRVITPWQRVALVLVTLGVAIVQVTDAGPSAPTRTFSTSVELVNLGGWLKQIGRKDENDSMAASAENMAKLIPPLSSMNASKGLVAAVTAAFISGFTGVYFEKLLKESRVSVSLWTRNAQLSFYSLFPIAVLGVFWKDGAVIAEHGFFVGYGPIVWATILLQALGGILVAVCITYADNVVKNLAASLSIAISCLANTMLFDEPLPLSSAVGVSIVLFSLYLYQRSSIRPSVAPLLPTDKDDASRLSMEVHNMSGTDRKR</sequence>
<keyword evidence="4 5" id="KW-0472">Membrane</keyword>
<dbReference type="NCBIfam" id="TIGR00803">
    <property type="entry name" value="nst"/>
    <property type="match status" value="1"/>
</dbReference>